<dbReference type="EMBL" id="DXCV01000022">
    <property type="protein sequence ID" value="HIY87540.1"/>
    <property type="molecule type" value="Genomic_DNA"/>
</dbReference>
<sequence length="290" mass="33997">MDWNRISNDKPYMTMRCLSLCLLSLLTLNVTAQIIKDKEPAILEVHYIKTWVADTLENRSYTDPMTLRIGKTSAMFYPTKMMWADSLLQTDYALYEKLHREMNPPGQSEYKPLGGMEREYLFRNINDGETMVYRKIAGDAYSYKESTEMPTWQIQSETKEVMGYSCQLASCDFRGRTWYAWFSTDIPINEGPWKLFGLPGLVLEAWDSKKHYAYKAVGLYTKKLSPVGIRLYVRNKPYVLKSRQEYLQKMYKEYIMGNFAFKMSALYGNGAQGNTERASYDYEERDYPHE</sequence>
<comment type="caution">
    <text evidence="2">The sequence shown here is derived from an EMBL/GenBank/DDBJ whole genome shotgun (WGS) entry which is preliminary data.</text>
</comment>
<dbReference type="Pfam" id="PF09697">
    <property type="entry name" value="Porph_ging"/>
    <property type="match status" value="1"/>
</dbReference>
<keyword evidence="1" id="KW-0732">Signal</keyword>
<evidence type="ECO:0000313" key="3">
    <source>
        <dbReference type="Proteomes" id="UP000886851"/>
    </source>
</evidence>
<name>A0A9D1ZFS4_9BACE</name>
<evidence type="ECO:0000313" key="2">
    <source>
        <dbReference type="EMBL" id="HIY87540.1"/>
    </source>
</evidence>
<accession>A0A9D1ZFS4</accession>
<dbReference type="AlphaFoldDB" id="A0A9D1ZFS4"/>
<organism evidence="2 3">
    <name type="scientific">Candidatus Bacteroides pullicola</name>
    <dbReference type="NCBI Taxonomy" id="2838475"/>
    <lineage>
        <taxon>Bacteria</taxon>
        <taxon>Pseudomonadati</taxon>
        <taxon>Bacteroidota</taxon>
        <taxon>Bacteroidia</taxon>
        <taxon>Bacteroidales</taxon>
        <taxon>Bacteroidaceae</taxon>
        <taxon>Bacteroides</taxon>
    </lineage>
</organism>
<reference evidence="2" key="1">
    <citation type="journal article" date="2021" name="PeerJ">
        <title>Extensive microbial diversity within the chicken gut microbiome revealed by metagenomics and culture.</title>
        <authorList>
            <person name="Gilroy R."/>
            <person name="Ravi A."/>
            <person name="Getino M."/>
            <person name="Pursley I."/>
            <person name="Horton D.L."/>
            <person name="Alikhan N.F."/>
            <person name="Baker D."/>
            <person name="Gharbi K."/>
            <person name="Hall N."/>
            <person name="Watson M."/>
            <person name="Adriaenssens E.M."/>
            <person name="Foster-Nyarko E."/>
            <person name="Jarju S."/>
            <person name="Secka A."/>
            <person name="Antonio M."/>
            <person name="Oren A."/>
            <person name="Chaudhuri R.R."/>
            <person name="La Ragione R."/>
            <person name="Hildebrand F."/>
            <person name="Pallen M.J."/>
        </authorList>
    </citation>
    <scope>NUCLEOTIDE SEQUENCE</scope>
    <source>
        <strain evidence="2">Gambia2-208</strain>
    </source>
</reference>
<feature type="chain" id="PRO_5039371061" evidence="1">
    <location>
        <begin position="33"/>
        <end position="290"/>
    </location>
</feature>
<feature type="signal peptide" evidence="1">
    <location>
        <begin position="1"/>
        <end position="32"/>
    </location>
</feature>
<protein>
    <submittedName>
        <fullName evidence="2">GLPGLI family protein</fullName>
    </submittedName>
</protein>
<reference evidence="2" key="2">
    <citation type="submission" date="2021-04" db="EMBL/GenBank/DDBJ databases">
        <authorList>
            <person name="Gilroy R."/>
        </authorList>
    </citation>
    <scope>NUCLEOTIDE SEQUENCE</scope>
    <source>
        <strain evidence="2">Gambia2-208</strain>
    </source>
</reference>
<evidence type="ECO:0000256" key="1">
    <source>
        <dbReference type="SAM" id="SignalP"/>
    </source>
</evidence>
<proteinExistence type="predicted"/>
<dbReference type="NCBIfam" id="TIGR01200">
    <property type="entry name" value="GLPGLI"/>
    <property type="match status" value="1"/>
</dbReference>
<gene>
    <name evidence="2" type="ORF">H9824_02400</name>
</gene>
<dbReference type="InterPro" id="IPR005901">
    <property type="entry name" value="GLPGLI"/>
</dbReference>
<dbReference type="Proteomes" id="UP000886851">
    <property type="component" value="Unassembled WGS sequence"/>
</dbReference>